<feature type="transmembrane region" description="Helical" evidence="1">
    <location>
        <begin position="165"/>
        <end position="189"/>
    </location>
</feature>
<evidence type="ECO:0000256" key="1">
    <source>
        <dbReference type="SAM" id="Phobius"/>
    </source>
</evidence>
<keyword evidence="1" id="KW-0812">Transmembrane</keyword>
<sequence>MLSNCLLKLTVLHALLWTSVYGTMLPMWKNLLTHHQHWVGRYFLTQDDSVYYDCSLSVVSLGQTESKSYVVVTADHIDIDMKVYSTDDDTVVYLEEEAVWRKTKYFENHTDIKITGEFVSDHLYYKFYANVSSAEEDNFATMALRPRGSPLKNPYRKQNHLNYGVVYGVPLSCAAILMASGIAILFWAARKGYLRSLAWSYKSFNNAPENSQPPLEMRGPDDKTASVA</sequence>
<comment type="caution">
    <text evidence="3">The sequence shown here is derived from an EMBL/GenBank/DDBJ whole genome shotgun (WGS) entry which is preliminary data.</text>
</comment>
<feature type="signal peptide" evidence="2">
    <location>
        <begin position="1"/>
        <end position="22"/>
    </location>
</feature>
<dbReference type="EMBL" id="BMAT01010551">
    <property type="protein sequence ID" value="GFS27686.1"/>
    <property type="molecule type" value="Genomic_DNA"/>
</dbReference>
<proteinExistence type="predicted"/>
<accession>A0AAV4K273</accession>
<evidence type="ECO:0000313" key="3">
    <source>
        <dbReference type="EMBL" id="GFS27686.1"/>
    </source>
</evidence>
<keyword evidence="2" id="KW-0732">Signal</keyword>
<gene>
    <name evidence="3" type="ORF">ElyMa_005294100</name>
</gene>
<keyword evidence="4" id="KW-1185">Reference proteome</keyword>
<dbReference type="Proteomes" id="UP000762676">
    <property type="component" value="Unassembled WGS sequence"/>
</dbReference>
<keyword evidence="1" id="KW-0472">Membrane</keyword>
<organism evidence="3 4">
    <name type="scientific">Elysia marginata</name>
    <dbReference type="NCBI Taxonomy" id="1093978"/>
    <lineage>
        <taxon>Eukaryota</taxon>
        <taxon>Metazoa</taxon>
        <taxon>Spiralia</taxon>
        <taxon>Lophotrochozoa</taxon>
        <taxon>Mollusca</taxon>
        <taxon>Gastropoda</taxon>
        <taxon>Heterobranchia</taxon>
        <taxon>Euthyneura</taxon>
        <taxon>Panpulmonata</taxon>
        <taxon>Sacoglossa</taxon>
        <taxon>Placobranchoidea</taxon>
        <taxon>Plakobranchidae</taxon>
        <taxon>Elysia</taxon>
    </lineage>
</organism>
<feature type="chain" id="PRO_5043775016" description="CUB domain-containing protein" evidence="2">
    <location>
        <begin position="23"/>
        <end position="228"/>
    </location>
</feature>
<evidence type="ECO:0008006" key="5">
    <source>
        <dbReference type="Google" id="ProtNLM"/>
    </source>
</evidence>
<evidence type="ECO:0000313" key="4">
    <source>
        <dbReference type="Proteomes" id="UP000762676"/>
    </source>
</evidence>
<evidence type="ECO:0000256" key="2">
    <source>
        <dbReference type="SAM" id="SignalP"/>
    </source>
</evidence>
<reference evidence="3 4" key="1">
    <citation type="journal article" date="2021" name="Elife">
        <title>Chloroplast acquisition without the gene transfer in kleptoplastic sea slugs, Plakobranchus ocellatus.</title>
        <authorList>
            <person name="Maeda T."/>
            <person name="Takahashi S."/>
            <person name="Yoshida T."/>
            <person name="Shimamura S."/>
            <person name="Takaki Y."/>
            <person name="Nagai Y."/>
            <person name="Toyoda A."/>
            <person name="Suzuki Y."/>
            <person name="Arimoto A."/>
            <person name="Ishii H."/>
            <person name="Satoh N."/>
            <person name="Nishiyama T."/>
            <person name="Hasebe M."/>
            <person name="Maruyama T."/>
            <person name="Minagawa J."/>
            <person name="Obokata J."/>
            <person name="Shigenobu S."/>
        </authorList>
    </citation>
    <scope>NUCLEOTIDE SEQUENCE [LARGE SCALE GENOMIC DNA]</scope>
</reference>
<name>A0AAV4K273_9GAST</name>
<dbReference type="AlphaFoldDB" id="A0AAV4K273"/>
<protein>
    <recommendedName>
        <fullName evidence="5">CUB domain-containing protein</fullName>
    </recommendedName>
</protein>
<keyword evidence="1" id="KW-1133">Transmembrane helix</keyword>